<dbReference type="CDD" id="cd00552">
    <property type="entry name" value="RaiA"/>
    <property type="match status" value="1"/>
</dbReference>
<keyword evidence="5" id="KW-0689">Ribosomal protein</keyword>
<dbReference type="GO" id="GO:0045900">
    <property type="term" value="P:negative regulation of translational elongation"/>
    <property type="evidence" value="ECO:0007669"/>
    <property type="project" value="TreeGrafter"/>
</dbReference>
<evidence type="ECO:0000256" key="1">
    <source>
        <dbReference type="ARBA" id="ARBA00022845"/>
    </source>
</evidence>
<keyword evidence="1" id="KW-0810">Translation regulation</keyword>
<reference evidence="5 6" key="1">
    <citation type="submission" date="2017-04" db="EMBL/GenBank/DDBJ databases">
        <authorList>
            <person name="Afonso C.L."/>
            <person name="Miller P.J."/>
            <person name="Scott M.A."/>
            <person name="Spackman E."/>
            <person name="Goraichik I."/>
            <person name="Dimitrov K.M."/>
            <person name="Suarez D.L."/>
            <person name="Swayne D.E."/>
        </authorList>
    </citation>
    <scope>NUCLEOTIDE SEQUENCE [LARGE SCALE GENOMIC DNA]</scope>
    <source>
        <strain evidence="5 6">DSM 3385</strain>
    </source>
</reference>
<dbReference type="Pfam" id="PF02482">
    <property type="entry name" value="Ribosomal_S30AE"/>
    <property type="match status" value="1"/>
</dbReference>
<dbReference type="PANTHER" id="PTHR33231">
    <property type="entry name" value="30S RIBOSOMAL PROTEIN"/>
    <property type="match status" value="1"/>
</dbReference>
<dbReference type="STRING" id="1121400.SAMN02746065_1433"/>
<dbReference type="EMBL" id="FWXY01000043">
    <property type="protein sequence ID" value="SMD12824.1"/>
    <property type="molecule type" value="Genomic_DNA"/>
</dbReference>
<dbReference type="Gene3D" id="3.30.160.100">
    <property type="entry name" value="Ribosome hibernation promotion factor-like"/>
    <property type="match status" value="1"/>
</dbReference>
<dbReference type="AlphaFoldDB" id="A0A1W2ESX6"/>
<dbReference type="InterPro" id="IPR003489">
    <property type="entry name" value="RHF/RaiA"/>
</dbReference>
<evidence type="ECO:0000313" key="6">
    <source>
        <dbReference type="Proteomes" id="UP000192418"/>
    </source>
</evidence>
<dbReference type="InterPro" id="IPR050574">
    <property type="entry name" value="HPF/YfiA_ribosome-assoc"/>
</dbReference>
<accession>A0A1W2ESX6</accession>
<organism evidence="5 6">
    <name type="scientific">Desulfocicer vacuolatum DSM 3385</name>
    <dbReference type="NCBI Taxonomy" id="1121400"/>
    <lineage>
        <taxon>Bacteria</taxon>
        <taxon>Pseudomonadati</taxon>
        <taxon>Thermodesulfobacteriota</taxon>
        <taxon>Desulfobacteria</taxon>
        <taxon>Desulfobacterales</taxon>
        <taxon>Desulfobacteraceae</taxon>
        <taxon>Desulfocicer</taxon>
    </lineage>
</organism>
<keyword evidence="5" id="KW-0687">Ribonucleoprotein</keyword>
<dbReference type="SUPFAM" id="SSF69754">
    <property type="entry name" value="Ribosome binding protein Y (YfiA homologue)"/>
    <property type="match status" value="1"/>
</dbReference>
<dbReference type="RefSeq" id="WP_084071873.1">
    <property type="nucleotide sequence ID" value="NZ_FWXY01000043.1"/>
</dbReference>
<dbReference type="OrthoDB" id="9794975at2"/>
<proteinExistence type="predicted"/>
<dbReference type="GO" id="GO:0022627">
    <property type="term" value="C:cytosolic small ribosomal subunit"/>
    <property type="evidence" value="ECO:0007669"/>
    <property type="project" value="TreeGrafter"/>
</dbReference>
<dbReference type="GO" id="GO:0043024">
    <property type="term" value="F:ribosomal small subunit binding"/>
    <property type="evidence" value="ECO:0007669"/>
    <property type="project" value="TreeGrafter"/>
</dbReference>
<protein>
    <recommendedName>
        <fullName evidence="3">Ribosome hibernation promoting factor</fullName>
    </recommendedName>
</protein>
<evidence type="ECO:0000256" key="2">
    <source>
        <dbReference type="ARBA" id="ARBA00038695"/>
    </source>
</evidence>
<evidence type="ECO:0000256" key="4">
    <source>
        <dbReference type="SAM" id="MobiDB-lite"/>
    </source>
</evidence>
<dbReference type="Proteomes" id="UP000192418">
    <property type="component" value="Unassembled WGS sequence"/>
</dbReference>
<evidence type="ECO:0000256" key="3">
    <source>
        <dbReference type="ARBA" id="ARBA00041148"/>
    </source>
</evidence>
<name>A0A1W2ESX6_9BACT</name>
<dbReference type="PANTHER" id="PTHR33231:SF1">
    <property type="entry name" value="30S RIBOSOMAL PROTEIN"/>
    <property type="match status" value="1"/>
</dbReference>
<evidence type="ECO:0000313" key="5">
    <source>
        <dbReference type="EMBL" id="SMD12824.1"/>
    </source>
</evidence>
<sequence length="117" mass="13296">MKIAVTFKNINSSDALKSHIHKKFDRLDKMLDTPAEAQVVLSVEKLRNIADINLNCDKIKIHAKEETENNMYAAIDALSDNVKLQIRKHKDKQRLHLSGGKESLKTNVMEAEEAVEE</sequence>
<comment type="subunit">
    <text evidence="2">Associates exclusively with 100S ribosomes, which are dimers of 70S ribosomes.</text>
</comment>
<keyword evidence="6" id="KW-1185">Reference proteome</keyword>
<gene>
    <name evidence="5" type="ORF">SAMN02746065_1433</name>
</gene>
<dbReference type="InterPro" id="IPR036567">
    <property type="entry name" value="RHF-like"/>
</dbReference>
<dbReference type="NCBIfam" id="TIGR00741">
    <property type="entry name" value="yfiA"/>
    <property type="match status" value="1"/>
</dbReference>
<feature type="region of interest" description="Disordered" evidence="4">
    <location>
        <begin position="95"/>
        <end position="117"/>
    </location>
</feature>